<protein>
    <recommendedName>
        <fullName evidence="1">HTH cro/C1-type domain-containing protein</fullName>
    </recommendedName>
</protein>
<evidence type="ECO:0000313" key="2">
    <source>
        <dbReference type="EMBL" id="AUB81649.1"/>
    </source>
</evidence>
<reference evidence="2 3" key="1">
    <citation type="submission" date="2017-03" db="EMBL/GenBank/DDBJ databases">
        <title>Complete genome sequence of Candidatus 'Thiodictyon syntrophicum' sp. nov. strain Cad16T, a photolithoautotroph purple sulfur bacterium isolated from an alpine meromictic lake.</title>
        <authorList>
            <person name="Luedin S.M."/>
            <person name="Pothier J.F."/>
            <person name="Danza F."/>
            <person name="Storelli N."/>
            <person name="Wittwer M."/>
            <person name="Tonolla M."/>
        </authorList>
    </citation>
    <scope>NUCLEOTIDE SEQUENCE [LARGE SCALE GENOMIC DNA]</scope>
    <source>
        <strain evidence="2 3">Cad16T</strain>
    </source>
</reference>
<dbReference type="EMBL" id="CP020370">
    <property type="protein sequence ID" value="AUB81649.1"/>
    <property type="molecule type" value="Genomic_DNA"/>
</dbReference>
<dbReference type="InterPro" id="IPR001387">
    <property type="entry name" value="Cro/C1-type_HTH"/>
</dbReference>
<name>A0A2K8U8B8_9GAMM</name>
<gene>
    <name evidence="2" type="ORF">THSYN_12215</name>
</gene>
<evidence type="ECO:0000313" key="3">
    <source>
        <dbReference type="Proteomes" id="UP000232638"/>
    </source>
</evidence>
<accession>A0A2K8U8B8</accession>
<dbReference type="RefSeq" id="WP_100919412.1">
    <property type="nucleotide sequence ID" value="NZ_CP020370.1"/>
</dbReference>
<dbReference type="OrthoDB" id="57910at135613"/>
<dbReference type="Gene3D" id="1.10.260.40">
    <property type="entry name" value="lambda repressor-like DNA-binding domains"/>
    <property type="match status" value="1"/>
</dbReference>
<dbReference type="AlphaFoldDB" id="A0A2K8U8B8"/>
<keyword evidence="3" id="KW-1185">Reference proteome</keyword>
<dbReference type="PROSITE" id="PS50943">
    <property type="entry name" value="HTH_CROC1"/>
    <property type="match status" value="1"/>
</dbReference>
<dbReference type="Proteomes" id="UP000232638">
    <property type="component" value="Chromosome"/>
</dbReference>
<dbReference type="GO" id="GO:0003677">
    <property type="term" value="F:DNA binding"/>
    <property type="evidence" value="ECO:0007669"/>
    <property type="project" value="InterPro"/>
</dbReference>
<dbReference type="SUPFAM" id="SSF47413">
    <property type="entry name" value="lambda repressor-like DNA-binding domains"/>
    <property type="match status" value="1"/>
</dbReference>
<evidence type="ECO:0000259" key="1">
    <source>
        <dbReference type="PROSITE" id="PS50943"/>
    </source>
</evidence>
<sequence>MFAVTSEESEALQALGARLRRRRLLAGEPQLRAAARIGVSLPTYRKLEQGKPGAQIGLWVRALRLYGALDDLALLLPESLFDEGATRQRAARGDR</sequence>
<proteinExistence type="predicted"/>
<dbReference type="InterPro" id="IPR010982">
    <property type="entry name" value="Lambda_DNA-bd_dom_sf"/>
</dbReference>
<dbReference type="KEGG" id="tsy:THSYN_12215"/>
<organism evidence="2 3">
    <name type="scientific">Candidatus Thiodictyon syntrophicum</name>
    <dbReference type="NCBI Taxonomy" id="1166950"/>
    <lineage>
        <taxon>Bacteria</taxon>
        <taxon>Pseudomonadati</taxon>
        <taxon>Pseudomonadota</taxon>
        <taxon>Gammaproteobacteria</taxon>
        <taxon>Chromatiales</taxon>
        <taxon>Chromatiaceae</taxon>
        <taxon>Thiodictyon</taxon>
    </lineage>
</organism>
<dbReference type="Pfam" id="PF13560">
    <property type="entry name" value="HTH_31"/>
    <property type="match status" value="1"/>
</dbReference>
<feature type="domain" description="HTH cro/C1-type" evidence="1">
    <location>
        <begin position="19"/>
        <end position="72"/>
    </location>
</feature>